<comment type="caution">
    <text evidence="2">The sequence shown here is derived from an EMBL/GenBank/DDBJ whole genome shotgun (WGS) entry which is preliminary data.</text>
</comment>
<sequence length="371" mass="40766">MFHRIFRPSSIAGGWSTIRRRSTAIAMAGVALSACLMPLASSSAQTLTPIPLSASSDAASTVVTDSGSLQRVPSTIANLKKRSEDLKQHSIAKYKEPLEAIKQSINSGVNELIHLRSELAADPTNKRKYAEFEDKTSQVLSELHQGMQTLLDGEPVVQQAIDDTLNDVRSYLEKQQQREATAIAAAQKSEGEANRLDADLQQAASKIGPLLAAGRELPPEIDVQVAKVDSSLKAARQSAEIQRHTAKRMAETRERLLNLAKSLEQKKHNLDLAYSRVADQQSVLDRLVQYRQAILDGRVQEEEVIGLREVVEGTMQGLEDIDFDFTGELYVESDGSRSDQDAYQNAGMHEGKDILLKRYEASKSVVSVEGL</sequence>
<evidence type="ECO:0000256" key="1">
    <source>
        <dbReference type="SAM" id="Coils"/>
    </source>
</evidence>
<dbReference type="PROSITE" id="PS51257">
    <property type="entry name" value="PROKAR_LIPOPROTEIN"/>
    <property type="match status" value="1"/>
</dbReference>
<keyword evidence="3" id="KW-1185">Reference proteome</keyword>
<keyword evidence="1" id="KW-0175">Coiled coil</keyword>
<reference evidence="2 3" key="1">
    <citation type="submission" date="2019-02" db="EMBL/GenBank/DDBJ databases">
        <title>Deep-cultivation of Planctomycetes and their phenomic and genomic characterization uncovers novel biology.</title>
        <authorList>
            <person name="Wiegand S."/>
            <person name="Jogler M."/>
            <person name="Boedeker C."/>
            <person name="Pinto D."/>
            <person name="Vollmers J."/>
            <person name="Rivas-Marin E."/>
            <person name="Kohn T."/>
            <person name="Peeters S.H."/>
            <person name="Heuer A."/>
            <person name="Rast P."/>
            <person name="Oberbeckmann S."/>
            <person name="Bunk B."/>
            <person name="Jeske O."/>
            <person name="Meyerdierks A."/>
            <person name="Storesund J.E."/>
            <person name="Kallscheuer N."/>
            <person name="Luecker S."/>
            <person name="Lage O.M."/>
            <person name="Pohl T."/>
            <person name="Merkel B.J."/>
            <person name="Hornburger P."/>
            <person name="Mueller R.-W."/>
            <person name="Bruemmer F."/>
            <person name="Labrenz M."/>
            <person name="Spormann A.M."/>
            <person name="Op Den Camp H."/>
            <person name="Overmann J."/>
            <person name="Amann R."/>
            <person name="Jetten M.S.M."/>
            <person name="Mascher T."/>
            <person name="Medema M.H."/>
            <person name="Devos D.P."/>
            <person name="Kaster A.-K."/>
            <person name="Ovreas L."/>
            <person name="Rohde M."/>
            <person name="Galperin M.Y."/>
            <person name="Jogler C."/>
        </authorList>
    </citation>
    <scope>NUCLEOTIDE SEQUENCE [LARGE SCALE GENOMIC DNA]</scope>
    <source>
        <strain evidence="2 3">Pla52n</strain>
    </source>
</reference>
<dbReference type="EMBL" id="SJPN01000001">
    <property type="protein sequence ID" value="TWU07596.1"/>
    <property type="molecule type" value="Genomic_DNA"/>
</dbReference>
<organism evidence="2 3">
    <name type="scientific">Stieleria varia</name>
    <dbReference type="NCBI Taxonomy" id="2528005"/>
    <lineage>
        <taxon>Bacteria</taxon>
        <taxon>Pseudomonadati</taxon>
        <taxon>Planctomycetota</taxon>
        <taxon>Planctomycetia</taxon>
        <taxon>Pirellulales</taxon>
        <taxon>Pirellulaceae</taxon>
        <taxon>Stieleria</taxon>
    </lineage>
</organism>
<dbReference type="AlphaFoldDB" id="A0A5C6B8M2"/>
<feature type="coiled-coil region" evidence="1">
    <location>
        <begin position="246"/>
        <end position="273"/>
    </location>
</feature>
<dbReference type="RefSeq" id="WP_146517798.1">
    <property type="nucleotide sequence ID" value="NZ_CP151726.1"/>
</dbReference>
<accession>A0A5C6B8M2</accession>
<protein>
    <submittedName>
        <fullName evidence="2">Chromosome partition protein Smc</fullName>
    </submittedName>
</protein>
<name>A0A5C6B8M2_9BACT</name>
<gene>
    <name evidence="2" type="primary">smc_2</name>
    <name evidence="2" type="ORF">Pla52n_01690</name>
</gene>
<evidence type="ECO:0000313" key="2">
    <source>
        <dbReference type="EMBL" id="TWU07596.1"/>
    </source>
</evidence>
<dbReference type="Proteomes" id="UP000320176">
    <property type="component" value="Unassembled WGS sequence"/>
</dbReference>
<evidence type="ECO:0000313" key="3">
    <source>
        <dbReference type="Proteomes" id="UP000320176"/>
    </source>
</evidence>
<proteinExistence type="predicted"/>